<evidence type="ECO:0000256" key="3">
    <source>
        <dbReference type="ARBA" id="ARBA00023235"/>
    </source>
</evidence>
<dbReference type="OrthoDB" id="9811823at2"/>
<name>A0A1X7AKR6_9GAMM</name>
<organism evidence="9 10">
    <name type="scientific">Parendozoicomonas haliclonae</name>
    <dbReference type="NCBI Taxonomy" id="1960125"/>
    <lineage>
        <taxon>Bacteria</taxon>
        <taxon>Pseudomonadati</taxon>
        <taxon>Pseudomonadota</taxon>
        <taxon>Gammaproteobacteria</taxon>
        <taxon>Oceanospirillales</taxon>
        <taxon>Endozoicomonadaceae</taxon>
        <taxon>Parendozoicomonas</taxon>
    </lineage>
</organism>
<dbReference type="FunFam" id="3.30.70.580:FF:000001">
    <property type="entry name" value="tRNA pseudouridine synthase A"/>
    <property type="match status" value="1"/>
</dbReference>
<dbReference type="Proteomes" id="UP000196573">
    <property type="component" value="Unassembled WGS sequence"/>
</dbReference>
<dbReference type="CDD" id="cd02570">
    <property type="entry name" value="PseudoU_synth_EcTruA"/>
    <property type="match status" value="1"/>
</dbReference>
<dbReference type="EMBL" id="FWPT01000005">
    <property type="protein sequence ID" value="SMA47470.1"/>
    <property type="molecule type" value="Genomic_DNA"/>
</dbReference>
<evidence type="ECO:0000256" key="4">
    <source>
        <dbReference type="HAMAP-Rule" id="MF_00171"/>
    </source>
</evidence>
<dbReference type="NCBIfam" id="TIGR00071">
    <property type="entry name" value="hisT_truA"/>
    <property type="match status" value="1"/>
</dbReference>
<comment type="catalytic activity">
    <reaction evidence="4 7">
        <text>uridine(38/39/40) in tRNA = pseudouridine(38/39/40) in tRNA</text>
        <dbReference type="Rhea" id="RHEA:22376"/>
        <dbReference type="Rhea" id="RHEA-COMP:10085"/>
        <dbReference type="Rhea" id="RHEA-COMP:10087"/>
        <dbReference type="ChEBI" id="CHEBI:65314"/>
        <dbReference type="ChEBI" id="CHEBI:65315"/>
        <dbReference type="EC" id="5.4.99.12"/>
    </reaction>
</comment>
<dbReference type="EC" id="5.4.99.12" evidence="4"/>
<gene>
    <name evidence="4 9" type="primary">truA</name>
    <name evidence="9" type="ORF">EHSB41UT_02429</name>
</gene>
<feature type="active site" description="Nucleophile" evidence="4 5">
    <location>
        <position position="78"/>
    </location>
</feature>
<dbReference type="InterPro" id="IPR020103">
    <property type="entry name" value="PsdUridine_synth_cat_dom_sf"/>
</dbReference>
<proteinExistence type="inferred from homology"/>
<dbReference type="PANTHER" id="PTHR11142:SF0">
    <property type="entry name" value="TRNA PSEUDOURIDINE SYNTHASE-LIKE 1"/>
    <property type="match status" value="1"/>
</dbReference>
<comment type="caution">
    <text evidence="4">Lacks conserved residue(s) required for the propagation of feature annotation.</text>
</comment>
<evidence type="ECO:0000313" key="10">
    <source>
        <dbReference type="Proteomes" id="UP000196573"/>
    </source>
</evidence>
<accession>A0A1X7AKR6</accession>
<dbReference type="InterPro" id="IPR020094">
    <property type="entry name" value="TruA/RsuA/RluB/E/F_N"/>
</dbReference>
<dbReference type="HAMAP" id="MF_00171">
    <property type="entry name" value="TruA"/>
    <property type="match status" value="1"/>
</dbReference>
<protein>
    <recommendedName>
        <fullName evidence="4">tRNA pseudouridine synthase A</fullName>
        <ecNumber evidence="4">5.4.99.12</ecNumber>
    </recommendedName>
    <alternativeName>
        <fullName evidence="4">tRNA pseudouridine(38-40) synthase</fullName>
    </alternativeName>
    <alternativeName>
        <fullName evidence="4">tRNA pseudouridylate synthase I</fullName>
    </alternativeName>
    <alternativeName>
        <fullName evidence="4">tRNA-uridine isomerase I</fullName>
    </alternativeName>
</protein>
<keyword evidence="2 4" id="KW-0819">tRNA processing</keyword>
<dbReference type="PIRSF" id="PIRSF001430">
    <property type="entry name" value="tRNA_psdUrid_synth"/>
    <property type="match status" value="1"/>
</dbReference>
<comment type="function">
    <text evidence="4">Formation of pseudouridine at positions 38, 39 and 40 in the anticodon stem and loop of transfer RNAs.</text>
</comment>
<sequence>MRDTDGTDTLAGEQEPVKDGVAEQPVYRFAACIEYDGSSYHGWQSLKSGLPTVQAAVESAIGRVANHPISVVCAGRTDAGVHGSHQIIHFDTTSVRDLRGWVYGTNTHLPDAIAMRWVKPVSEAFHARFSALARRYRYVIYNNSIRPAHLSKGVTWNYRPLDVERMREAGQYLVGTHDFNSYRAVQCQAKSPVRTIEHLELNRYGDLIVMDVKANAFLHHMIRNIAGVLMAIGTGKREPIWAKEVLDARDRKAGGVTAAPWGLYFVDVLYPDEFELPREPLGPSFVTALMDS</sequence>
<evidence type="ECO:0000256" key="7">
    <source>
        <dbReference type="RuleBase" id="RU003792"/>
    </source>
</evidence>
<dbReference type="AlphaFoldDB" id="A0A1X7AKR6"/>
<dbReference type="Gene3D" id="3.30.70.580">
    <property type="entry name" value="Pseudouridine synthase I, catalytic domain, N-terminal subdomain"/>
    <property type="match status" value="1"/>
</dbReference>
<dbReference type="InterPro" id="IPR001406">
    <property type="entry name" value="PsdUridine_synth_TruA"/>
</dbReference>
<dbReference type="PANTHER" id="PTHR11142">
    <property type="entry name" value="PSEUDOURIDYLATE SYNTHASE"/>
    <property type="match status" value="1"/>
</dbReference>
<evidence type="ECO:0000256" key="1">
    <source>
        <dbReference type="ARBA" id="ARBA00009375"/>
    </source>
</evidence>
<comment type="subunit">
    <text evidence="4">Homodimer.</text>
</comment>
<evidence type="ECO:0000259" key="8">
    <source>
        <dbReference type="Pfam" id="PF01416"/>
    </source>
</evidence>
<dbReference type="GO" id="GO:0160147">
    <property type="term" value="F:tRNA pseudouridine(38-40) synthase activity"/>
    <property type="evidence" value="ECO:0007669"/>
    <property type="project" value="UniProtKB-EC"/>
</dbReference>
<dbReference type="SUPFAM" id="SSF55120">
    <property type="entry name" value="Pseudouridine synthase"/>
    <property type="match status" value="1"/>
</dbReference>
<comment type="similarity">
    <text evidence="1 4 7">Belongs to the tRNA pseudouridine synthase TruA family.</text>
</comment>
<dbReference type="GO" id="GO:0031119">
    <property type="term" value="P:tRNA pseudouridine synthesis"/>
    <property type="evidence" value="ECO:0007669"/>
    <property type="project" value="UniProtKB-UniRule"/>
</dbReference>
<dbReference type="GO" id="GO:0003723">
    <property type="term" value="F:RNA binding"/>
    <property type="evidence" value="ECO:0007669"/>
    <property type="project" value="InterPro"/>
</dbReference>
<evidence type="ECO:0000256" key="6">
    <source>
        <dbReference type="PIRSR" id="PIRSR001430-2"/>
    </source>
</evidence>
<keyword evidence="10" id="KW-1185">Reference proteome</keyword>
<evidence type="ECO:0000256" key="2">
    <source>
        <dbReference type="ARBA" id="ARBA00022694"/>
    </source>
</evidence>
<dbReference type="RefSeq" id="WP_087110218.1">
    <property type="nucleotide sequence ID" value="NZ_CBCSCN010000003.1"/>
</dbReference>
<feature type="binding site" evidence="4 6">
    <location>
        <position position="136"/>
    </location>
    <ligand>
        <name>substrate</name>
    </ligand>
</feature>
<dbReference type="InterPro" id="IPR020097">
    <property type="entry name" value="PsdUridine_synth_TruA_a/b_dom"/>
</dbReference>
<feature type="domain" description="Pseudouridine synthase I TruA alpha/beta" evidence="8">
    <location>
        <begin position="171"/>
        <end position="271"/>
    </location>
</feature>
<reference evidence="9 10" key="1">
    <citation type="submission" date="2017-03" db="EMBL/GenBank/DDBJ databases">
        <authorList>
            <person name="Afonso C.L."/>
            <person name="Miller P.J."/>
            <person name="Scott M.A."/>
            <person name="Spackman E."/>
            <person name="Goraichik I."/>
            <person name="Dimitrov K.M."/>
            <person name="Suarez D.L."/>
            <person name="Swayne D.E."/>
        </authorList>
    </citation>
    <scope>NUCLEOTIDE SEQUENCE [LARGE SCALE GENOMIC DNA]</scope>
    <source>
        <strain evidence="9">SB41UT1</strain>
    </source>
</reference>
<evidence type="ECO:0000313" key="9">
    <source>
        <dbReference type="EMBL" id="SMA47470.1"/>
    </source>
</evidence>
<evidence type="ECO:0000256" key="5">
    <source>
        <dbReference type="PIRSR" id="PIRSR001430-1"/>
    </source>
</evidence>
<dbReference type="InterPro" id="IPR020095">
    <property type="entry name" value="PsdUridine_synth_TruA_C"/>
</dbReference>
<keyword evidence="3 4" id="KW-0413">Isomerase</keyword>
<dbReference type="Pfam" id="PF01416">
    <property type="entry name" value="PseudoU_synth_1"/>
    <property type="match status" value="2"/>
</dbReference>
<dbReference type="Gene3D" id="3.30.70.660">
    <property type="entry name" value="Pseudouridine synthase I, catalytic domain, C-terminal subdomain"/>
    <property type="match status" value="1"/>
</dbReference>
<feature type="domain" description="Pseudouridine synthase I TruA alpha/beta" evidence="8">
    <location>
        <begin position="31"/>
        <end position="129"/>
    </location>
</feature>